<protein>
    <recommendedName>
        <fullName evidence="15">ARM repeat-containing protein</fullName>
    </recommendedName>
</protein>
<evidence type="ECO:0000256" key="8">
    <source>
        <dbReference type="ARBA" id="ARBA00023242"/>
    </source>
</evidence>
<dbReference type="Pfam" id="PF16507">
    <property type="entry name" value="HEAT_PSME4_mid"/>
    <property type="match status" value="1"/>
</dbReference>
<evidence type="ECO:0000256" key="5">
    <source>
        <dbReference type="ARBA" id="ARBA00022737"/>
    </source>
</evidence>
<evidence type="ECO:0000259" key="11">
    <source>
        <dbReference type="Pfam" id="PF16507"/>
    </source>
</evidence>
<keyword evidence="5" id="KW-0677">Repeat</keyword>
<comment type="similarity">
    <text evidence="3">Belongs to the BLM10 family.</text>
</comment>
<dbReference type="GO" id="GO:0016607">
    <property type="term" value="C:nuclear speck"/>
    <property type="evidence" value="ECO:0007669"/>
    <property type="project" value="UniProtKB-SubCell"/>
</dbReference>
<evidence type="ECO:0008006" key="15">
    <source>
        <dbReference type="Google" id="ProtNLM"/>
    </source>
</evidence>
<evidence type="ECO:0000256" key="7">
    <source>
        <dbReference type="ARBA" id="ARBA00023204"/>
    </source>
</evidence>
<reference evidence="13 14" key="1">
    <citation type="journal article" date="2012" name="Science">
        <title>The Paleozoic origin of enzymatic lignin decomposition reconstructed from 31 fungal genomes.</title>
        <authorList>
            <person name="Floudas D."/>
            <person name="Binder M."/>
            <person name="Riley R."/>
            <person name="Barry K."/>
            <person name="Blanchette R.A."/>
            <person name="Henrissat B."/>
            <person name="Martinez A.T."/>
            <person name="Otillar R."/>
            <person name="Spatafora J.W."/>
            <person name="Yadav J.S."/>
            <person name="Aerts A."/>
            <person name="Benoit I."/>
            <person name="Boyd A."/>
            <person name="Carlson A."/>
            <person name="Copeland A."/>
            <person name="Coutinho P.M."/>
            <person name="de Vries R.P."/>
            <person name="Ferreira P."/>
            <person name="Findley K."/>
            <person name="Foster B."/>
            <person name="Gaskell J."/>
            <person name="Glotzer D."/>
            <person name="Gorecki P."/>
            <person name="Heitman J."/>
            <person name="Hesse C."/>
            <person name="Hori C."/>
            <person name="Igarashi K."/>
            <person name="Jurgens J.A."/>
            <person name="Kallen N."/>
            <person name="Kersten P."/>
            <person name="Kohler A."/>
            <person name="Kuees U."/>
            <person name="Kumar T.K.A."/>
            <person name="Kuo A."/>
            <person name="LaButti K."/>
            <person name="Larrondo L.F."/>
            <person name="Lindquist E."/>
            <person name="Ling A."/>
            <person name="Lombard V."/>
            <person name="Lucas S."/>
            <person name="Lundell T."/>
            <person name="Martin R."/>
            <person name="McLaughlin D.J."/>
            <person name="Morgenstern I."/>
            <person name="Morin E."/>
            <person name="Murat C."/>
            <person name="Nagy L.G."/>
            <person name="Nolan M."/>
            <person name="Ohm R.A."/>
            <person name="Patyshakuliyeva A."/>
            <person name="Rokas A."/>
            <person name="Ruiz-Duenas F.J."/>
            <person name="Sabat G."/>
            <person name="Salamov A."/>
            <person name="Samejima M."/>
            <person name="Schmutz J."/>
            <person name="Slot J.C."/>
            <person name="St John F."/>
            <person name="Stenlid J."/>
            <person name="Sun H."/>
            <person name="Sun S."/>
            <person name="Syed K."/>
            <person name="Tsang A."/>
            <person name="Wiebenga A."/>
            <person name="Young D."/>
            <person name="Pisabarro A."/>
            <person name="Eastwood D.C."/>
            <person name="Martin F."/>
            <person name="Cullen D."/>
            <person name="Grigoriev I.V."/>
            <person name="Hibbett D.S."/>
        </authorList>
    </citation>
    <scope>NUCLEOTIDE SEQUENCE [LARGE SCALE GENOMIC DNA]</scope>
    <source>
        <strain evidence="13 14">DJM-731 SS1</strain>
    </source>
</reference>
<dbReference type="PANTHER" id="PTHR32170">
    <property type="entry name" value="PROTEASOME ACTIVATOR COMPLEX SUBUNIT 4"/>
    <property type="match status" value="1"/>
</dbReference>
<dbReference type="GeneID" id="63692350"/>
<keyword evidence="4" id="KW-0963">Cytoplasm</keyword>
<evidence type="ECO:0000259" key="12">
    <source>
        <dbReference type="Pfam" id="PF23096"/>
    </source>
</evidence>
<evidence type="ECO:0000256" key="6">
    <source>
        <dbReference type="ARBA" id="ARBA00022763"/>
    </source>
</evidence>
<dbReference type="InterPro" id="IPR021843">
    <property type="entry name" value="PSME4_C"/>
</dbReference>
<dbReference type="InterPro" id="IPR016024">
    <property type="entry name" value="ARM-type_fold"/>
</dbReference>
<sequence>MDSEPATPVSEPEMEIDTDVPTPTGDRAPDGEAGDSEENLTVEQIHAKYDEHYFRTCRIHRESTPLRPESEEEMMQQFGEIVGKILDAVKARDWGLVANWEGIMQCWNMLQYPISRPLRAKLAALFYALLTTPGIDGRLIHAFASSLYNLIENRKRLAIEDWQPDWRPLWELMQREYKLDRRADSTSSLASIYLHACGNINRFIPASEITPLLETFLSKLNITVPDTYLLHMGPLLALLPRTEPERYLPPLLTIWESLNSAIIDERMLSFLSTLAVRHIEPDERGEGGDWVRIREGQDGVGMWQDKTWRRIMGKCLRALNVPLAGSSGSSSTAAHADLASSTKAQRLHRPGSPIQSLSKIIVYSMAPDGPVKGATSGAGPSGTVTPNGIIASGMPASLGGGAANKGYLGGSKALESLDRLITSTESFFHPSNAGVWTVDLTNFINRITYEFLKRTKEEERKHCKTPPERRLTPLMRLSLVRSLKTVALLAMFSKDPVSVLNAQLALRNMALLEPGEIMPELVERAYEGLEVINETHRTTAVMSATAAVAAPLVNGSLWKDAGKHVAPLLELCLPGIDLNDPGKTMCSTLVVVAICQQIYISDLSLVDLDGVEISEEERALKNSSAAFADWVTMYIERVFTLIENLPEEGGRGNRTGGKSEDNVLKSVQSSVDVLCSHLSPTLFDFVLEMIYQYAKTTVRSNGVRAVGNLVLSLAKADPGKTIKRFWPLCRNRVREELENGASSIRSTSSGVGVPGDTALHWNLSILRGAFHFSCPELLKIKDEVIDLLALLIEKAKSERGYSYTSRIITKVMGALSTVYPAEYNLVNPEELDSEDFQKRHNKYWGKTYKAEEVNIKWHVPLDEETAFILDVLEKLIKPLTEKLDALLAEDATRDSAWRNDFVRFTAAAKATWAGLGSLYQETAKEGGMDMMDPKVDLQHFSPQGPHPQDCFVLTDPKDPRYQKVVALREAWGEVLHRASLSLLNSGNEDFTDVVTQIVRAIDGYMTEYGVQRSTYDSDHKRYNVTRELTRVWPKQKTFPRHIWVRRAYLHVLARKYQHSLFRKRSELDDRLISVLTEFSLSPYTRVRKSGQSVLLALSTTYVRSTHFILPKVFEALNPGTDPDRMKGALHVLGQKTTTAFVIQNWRFQARYMMAVLESSWQEKPSIQQLVSSIAQEILAALPEAVSATVMRDPHVVLPILDKAVNDIRLTSLIAGENEVLIAAVEACAMENLKRKESAYIDLLDKIVAVGNAPTTHWRYGQMAIRFLRVLLRRDRATNPEVAALFAKNVASDNPSTRRYSQLALEKVLELIKLRTMAQDTRQLFIESGQNPLKIKAPYPSAETFWENETSNHGPLYDKVPSGVLIMTASVDAYKPAPEIESGFEWEPDSHPTLAAIRAVVDDQWFNRLANLYSQESSGSGKDARHDNVRFIMRIFKVLEDEPMGRAITVLEPMMDDKDRFKQRAAAEMLAGVLRGSKNWPRKSTKQLWDWVTPKLPGIFDRITPDTLNYWEYFLTIVLSDRDPRRCAGLNFVIDRGLAVDFAGESAFKISNAVAAAGIVGAAWTMKFEPWTSRFLDLSWKNLGSGFAEVRTQVAANIEIFLNIQWHPLYSDVHTFADACRKHGVDALSVVNPAQLKRVESLADILPKLKETRLSGPKVNQSEYDKVGLSAMKWIWLRAHSSVAPSIYPYMQPLMQEALRMSELMDSSDLRSYAIGLLYILSAVTPSVQYVEPVMDALIEAVRTSPSWRVRLQVLPIMQVFYFRQLPILSDECSIRVLDVLVECLEDEAIEVREMAAKTLSGVIRCSQRHSILDLKARFVTAVHHVRLPPRTDAVYSASLRVLHAGVLGLTALIDAYPYTVPNWLPSLLPVLAEQSYEKPPISTTVRKCAANFRRTHQDTWHTDKNMFDEEQMQALQTIISGTSYYA</sequence>
<dbReference type="OrthoDB" id="17907at2759"/>
<evidence type="ECO:0000256" key="9">
    <source>
        <dbReference type="SAM" id="MobiDB-lite"/>
    </source>
</evidence>
<dbReference type="RefSeq" id="XP_040628048.1">
    <property type="nucleotide sequence ID" value="XM_040777288.1"/>
</dbReference>
<keyword evidence="6" id="KW-0227">DNA damage</keyword>
<evidence type="ECO:0000313" key="14">
    <source>
        <dbReference type="Proteomes" id="UP000030653"/>
    </source>
</evidence>
<dbReference type="Gene3D" id="1.25.10.10">
    <property type="entry name" value="Leucine-rich Repeat Variant"/>
    <property type="match status" value="1"/>
</dbReference>
<proteinExistence type="inferred from homology"/>
<evidence type="ECO:0000259" key="10">
    <source>
        <dbReference type="Pfam" id="PF11919"/>
    </source>
</evidence>
<dbReference type="EMBL" id="JH795865">
    <property type="protein sequence ID" value="EJU01151.1"/>
    <property type="molecule type" value="Genomic_DNA"/>
</dbReference>
<feature type="domain" description="Proteasome activator Blm10 middle HEAT repeats region" evidence="11">
    <location>
        <begin position="417"/>
        <end position="918"/>
    </location>
</feature>
<feature type="domain" description="Proteasome activator complex subunit 4-like HEAT repeat-like" evidence="12">
    <location>
        <begin position="1395"/>
        <end position="1526"/>
    </location>
</feature>
<dbReference type="GO" id="GO:0070628">
    <property type="term" value="F:proteasome binding"/>
    <property type="evidence" value="ECO:0007669"/>
    <property type="project" value="InterPro"/>
</dbReference>
<dbReference type="GO" id="GO:0005829">
    <property type="term" value="C:cytosol"/>
    <property type="evidence" value="ECO:0007669"/>
    <property type="project" value="TreeGrafter"/>
</dbReference>
<evidence type="ECO:0000256" key="2">
    <source>
        <dbReference type="ARBA" id="ARBA00004496"/>
    </source>
</evidence>
<name>M5FTZ9_DACPD</name>
<evidence type="ECO:0000313" key="13">
    <source>
        <dbReference type="EMBL" id="EJU01151.1"/>
    </source>
</evidence>
<feature type="domain" description="Proteasome activator complex subunit 4 C-terminal" evidence="10">
    <location>
        <begin position="1842"/>
        <end position="1926"/>
    </location>
</feature>
<organism evidence="13 14">
    <name type="scientific">Dacryopinax primogenitus (strain DJM 731)</name>
    <name type="common">Brown rot fungus</name>
    <dbReference type="NCBI Taxonomy" id="1858805"/>
    <lineage>
        <taxon>Eukaryota</taxon>
        <taxon>Fungi</taxon>
        <taxon>Dikarya</taxon>
        <taxon>Basidiomycota</taxon>
        <taxon>Agaricomycotina</taxon>
        <taxon>Dacrymycetes</taxon>
        <taxon>Dacrymycetales</taxon>
        <taxon>Dacrymycetaceae</taxon>
        <taxon>Dacryopinax</taxon>
    </lineage>
</organism>
<dbReference type="InterPro" id="IPR055455">
    <property type="entry name" value="HEAT_PSME4"/>
</dbReference>
<gene>
    <name evidence="13" type="ORF">DACRYDRAFT_95335</name>
</gene>
<dbReference type="GO" id="GO:0016504">
    <property type="term" value="F:peptidase activator activity"/>
    <property type="evidence" value="ECO:0007669"/>
    <property type="project" value="InterPro"/>
</dbReference>
<dbReference type="HOGENOM" id="CLU_000772_3_0_1"/>
<dbReference type="OMA" id="ECTQLVP"/>
<dbReference type="InterPro" id="IPR035309">
    <property type="entry name" value="PSME4"/>
</dbReference>
<evidence type="ECO:0000256" key="4">
    <source>
        <dbReference type="ARBA" id="ARBA00022490"/>
    </source>
</evidence>
<dbReference type="GO" id="GO:0006281">
    <property type="term" value="P:DNA repair"/>
    <property type="evidence" value="ECO:0007669"/>
    <property type="project" value="UniProtKB-KW"/>
</dbReference>
<keyword evidence="14" id="KW-1185">Reference proteome</keyword>
<evidence type="ECO:0000256" key="1">
    <source>
        <dbReference type="ARBA" id="ARBA00004324"/>
    </source>
</evidence>
<keyword evidence="7" id="KW-0234">DNA repair</keyword>
<dbReference type="STRING" id="1858805.M5FTZ9"/>
<dbReference type="Pfam" id="PF11919">
    <property type="entry name" value="PSME4_C"/>
    <property type="match status" value="1"/>
</dbReference>
<dbReference type="InterPro" id="IPR032430">
    <property type="entry name" value="Blm10_mid"/>
</dbReference>
<dbReference type="PANTHER" id="PTHR32170:SF3">
    <property type="entry name" value="PROTEASOME ACTIVATOR COMPLEX SUBUNIT 4"/>
    <property type="match status" value="1"/>
</dbReference>
<keyword evidence="8" id="KW-0539">Nucleus</keyword>
<dbReference type="SUPFAM" id="SSF48371">
    <property type="entry name" value="ARM repeat"/>
    <property type="match status" value="2"/>
</dbReference>
<dbReference type="GO" id="GO:0010499">
    <property type="term" value="P:proteasomal ubiquitin-independent protein catabolic process"/>
    <property type="evidence" value="ECO:0007669"/>
    <property type="project" value="TreeGrafter"/>
</dbReference>
<dbReference type="Proteomes" id="UP000030653">
    <property type="component" value="Unassembled WGS sequence"/>
</dbReference>
<feature type="region of interest" description="Disordered" evidence="9">
    <location>
        <begin position="1"/>
        <end position="38"/>
    </location>
</feature>
<dbReference type="Pfam" id="PF23096">
    <property type="entry name" value="HEAT_PSME4"/>
    <property type="match status" value="1"/>
</dbReference>
<feature type="region of interest" description="Disordered" evidence="9">
    <location>
        <begin position="330"/>
        <end position="352"/>
    </location>
</feature>
<evidence type="ECO:0000256" key="3">
    <source>
        <dbReference type="ARBA" id="ARBA00005739"/>
    </source>
</evidence>
<accession>M5FTZ9</accession>
<comment type="subcellular location">
    <subcellularLocation>
        <location evidence="2">Cytoplasm</location>
    </subcellularLocation>
    <subcellularLocation>
        <location evidence="1">Nucleus speckle</location>
    </subcellularLocation>
</comment>
<dbReference type="InterPro" id="IPR011989">
    <property type="entry name" value="ARM-like"/>
</dbReference>